<keyword evidence="5 13" id="KW-0349">Heme</keyword>
<dbReference type="PANTHER" id="PTHR46300:SF7">
    <property type="entry name" value="P450, PUTATIVE (EUROFUNG)-RELATED"/>
    <property type="match status" value="1"/>
</dbReference>
<evidence type="ECO:0000256" key="10">
    <source>
        <dbReference type="ARBA" id="ARBA00023004"/>
    </source>
</evidence>
<keyword evidence="10 13" id="KW-0408">Iron</keyword>
<comment type="pathway">
    <text evidence="3">Secondary metabolite biosynthesis.</text>
</comment>
<evidence type="ECO:0000256" key="5">
    <source>
        <dbReference type="ARBA" id="ARBA00022617"/>
    </source>
</evidence>
<dbReference type="Proteomes" id="UP000008370">
    <property type="component" value="Unassembled WGS sequence"/>
</dbReference>
<dbReference type="InterPro" id="IPR017972">
    <property type="entry name" value="Cyt_P450_CS"/>
</dbReference>
<dbReference type="InterPro" id="IPR002401">
    <property type="entry name" value="Cyt_P450_E_grp-I"/>
</dbReference>
<dbReference type="GeneID" id="18913525"/>
<organism evidence="15 16">
    <name type="scientific">Phanerochaete carnosa (strain HHB-10118-sp)</name>
    <name type="common">White-rot fungus</name>
    <name type="synonym">Peniophora carnosa</name>
    <dbReference type="NCBI Taxonomy" id="650164"/>
    <lineage>
        <taxon>Eukaryota</taxon>
        <taxon>Fungi</taxon>
        <taxon>Dikarya</taxon>
        <taxon>Basidiomycota</taxon>
        <taxon>Agaricomycotina</taxon>
        <taxon>Agaricomycetes</taxon>
        <taxon>Polyporales</taxon>
        <taxon>Phanerochaetaceae</taxon>
        <taxon>Phanerochaete</taxon>
    </lineage>
</organism>
<reference evidence="15 16" key="1">
    <citation type="journal article" date="2012" name="BMC Genomics">
        <title>Comparative genomics of the white-rot fungi, Phanerochaete carnosa and P. chrysosporium, to elucidate the genetic basis of the distinct wood types they colonize.</title>
        <authorList>
            <person name="Suzuki H."/>
            <person name="MacDonald J."/>
            <person name="Syed K."/>
            <person name="Salamov A."/>
            <person name="Hori C."/>
            <person name="Aerts A."/>
            <person name="Henrissat B."/>
            <person name="Wiebenga A."/>
            <person name="vanKuyk P.A."/>
            <person name="Barry K."/>
            <person name="Lindquist E."/>
            <person name="LaButti K."/>
            <person name="Lapidus A."/>
            <person name="Lucas S."/>
            <person name="Coutinho P."/>
            <person name="Gong Y."/>
            <person name="Samejima M."/>
            <person name="Mahadevan R."/>
            <person name="Abou-Zaid M."/>
            <person name="de Vries R.P."/>
            <person name="Igarashi K."/>
            <person name="Yadav J.S."/>
            <person name="Grigoriev I.V."/>
            <person name="Master E.R."/>
        </authorList>
    </citation>
    <scope>NUCLEOTIDE SEQUENCE [LARGE SCALE GENOMIC DNA]</scope>
    <source>
        <strain evidence="15 16">HHB-10118-sp</strain>
    </source>
</reference>
<dbReference type="AlphaFoldDB" id="K5VR95"/>
<dbReference type="Pfam" id="PF00067">
    <property type="entry name" value="p450"/>
    <property type="match status" value="1"/>
</dbReference>
<evidence type="ECO:0000313" key="15">
    <source>
        <dbReference type="EMBL" id="EKM49099.1"/>
    </source>
</evidence>
<dbReference type="HOGENOM" id="CLU_001570_2_3_1"/>
<feature type="binding site" description="axial binding residue" evidence="13">
    <location>
        <position position="478"/>
    </location>
    <ligand>
        <name>heme</name>
        <dbReference type="ChEBI" id="CHEBI:30413"/>
    </ligand>
    <ligandPart>
        <name>Fe</name>
        <dbReference type="ChEBI" id="CHEBI:18248"/>
    </ligandPart>
</feature>
<accession>K5VR95</accession>
<evidence type="ECO:0000256" key="1">
    <source>
        <dbReference type="ARBA" id="ARBA00001971"/>
    </source>
</evidence>
<dbReference type="InterPro" id="IPR050364">
    <property type="entry name" value="Cytochrome_P450_fung"/>
</dbReference>
<evidence type="ECO:0000256" key="7">
    <source>
        <dbReference type="ARBA" id="ARBA00022723"/>
    </source>
</evidence>
<dbReference type="KEGG" id="pco:PHACADRAFT_214508"/>
<dbReference type="OrthoDB" id="2789670at2759"/>
<proteinExistence type="inferred from homology"/>
<dbReference type="Gene3D" id="1.10.630.10">
    <property type="entry name" value="Cytochrome P450"/>
    <property type="match status" value="1"/>
</dbReference>
<evidence type="ECO:0000256" key="4">
    <source>
        <dbReference type="ARBA" id="ARBA00010617"/>
    </source>
</evidence>
<dbReference type="PROSITE" id="PS00086">
    <property type="entry name" value="CYTOCHROME_P450"/>
    <property type="match status" value="1"/>
</dbReference>
<comment type="subcellular location">
    <subcellularLocation>
        <location evidence="2">Membrane</location>
        <topology evidence="2">Single-pass membrane protein</topology>
    </subcellularLocation>
</comment>
<evidence type="ECO:0000313" key="16">
    <source>
        <dbReference type="Proteomes" id="UP000008370"/>
    </source>
</evidence>
<evidence type="ECO:0000256" key="2">
    <source>
        <dbReference type="ARBA" id="ARBA00004167"/>
    </source>
</evidence>
<dbReference type="RefSeq" id="XP_007402348.1">
    <property type="nucleotide sequence ID" value="XM_007402286.1"/>
</dbReference>
<evidence type="ECO:0000256" key="6">
    <source>
        <dbReference type="ARBA" id="ARBA00022692"/>
    </source>
</evidence>
<keyword evidence="12" id="KW-0472">Membrane</keyword>
<keyword evidence="6" id="KW-0812">Transmembrane</keyword>
<keyword evidence="11 14" id="KW-0503">Monooxygenase</keyword>
<dbReference type="CDD" id="cd11065">
    <property type="entry name" value="CYP64-like"/>
    <property type="match status" value="1"/>
</dbReference>
<evidence type="ECO:0008006" key="17">
    <source>
        <dbReference type="Google" id="ProtNLM"/>
    </source>
</evidence>
<gene>
    <name evidence="15" type="ORF">PHACADRAFT_214508</name>
</gene>
<evidence type="ECO:0000256" key="13">
    <source>
        <dbReference type="PIRSR" id="PIRSR602401-1"/>
    </source>
</evidence>
<evidence type="ECO:0000256" key="11">
    <source>
        <dbReference type="ARBA" id="ARBA00023033"/>
    </source>
</evidence>
<dbReference type="InterPro" id="IPR001128">
    <property type="entry name" value="Cyt_P450"/>
</dbReference>
<comment type="cofactor">
    <cofactor evidence="1 13">
        <name>heme</name>
        <dbReference type="ChEBI" id="CHEBI:30413"/>
    </cofactor>
</comment>
<dbReference type="InterPro" id="IPR036396">
    <property type="entry name" value="Cyt_P450_sf"/>
</dbReference>
<name>K5VR95_PHACS</name>
<protein>
    <recommendedName>
        <fullName evidence="17">Cytochrome P450</fullName>
    </recommendedName>
</protein>
<dbReference type="GO" id="GO:0020037">
    <property type="term" value="F:heme binding"/>
    <property type="evidence" value="ECO:0007669"/>
    <property type="project" value="InterPro"/>
</dbReference>
<dbReference type="EMBL" id="JH930552">
    <property type="protein sequence ID" value="EKM49099.1"/>
    <property type="molecule type" value="Genomic_DNA"/>
</dbReference>
<comment type="similarity">
    <text evidence="4 14">Belongs to the cytochrome P450 family.</text>
</comment>
<dbReference type="GO" id="GO:0016020">
    <property type="term" value="C:membrane"/>
    <property type="evidence" value="ECO:0007669"/>
    <property type="project" value="UniProtKB-SubCell"/>
</dbReference>
<dbReference type="PANTHER" id="PTHR46300">
    <property type="entry name" value="P450, PUTATIVE (EUROFUNG)-RELATED-RELATED"/>
    <property type="match status" value="1"/>
</dbReference>
<evidence type="ECO:0000256" key="14">
    <source>
        <dbReference type="RuleBase" id="RU000461"/>
    </source>
</evidence>
<evidence type="ECO:0000256" key="8">
    <source>
        <dbReference type="ARBA" id="ARBA00022989"/>
    </source>
</evidence>
<dbReference type="InParanoid" id="K5VR95"/>
<keyword evidence="7 13" id="KW-0479">Metal-binding</keyword>
<keyword evidence="8" id="KW-1133">Transmembrane helix</keyword>
<keyword evidence="9 14" id="KW-0560">Oxidoreductase</keyword>
<dbReference type="GO" id="GO:0005506">
    <property type="term" value="F:iron ion binding"/>
    <property type="evidence" value="ECO:0007669"/>
    <property type="project" value="InterPro"/>
</dbReference>
<evidence type="ECO:0000256" key="3">
    <source>
        <dbReference type="ARBA" id="ARBA00005179"/>
    </source>
</evidence>
<dbReference type="PRINTS" id="PR00463">
    <property type="entry name" value="EP450I"/>
</dbReference>
<dbReference type="SUPFAM" id="SSF48264">
    <property type="entry name" value="Cytochrome P450"/>
    <property type="match status" value="1"/>
</dbReference>
<dbReference type="GO" id="GO:0004497">
    <property type="term" value="F:monooxygenase activity"/>
    <property type="evidence" value="ECO:0007669"/>
    <property type="project" value="UniProtKB-KW"/>
</dbReference>
<evidence type="ECO:0000256" key="12">
    <source>
        <dbReference type="ARBA" id="ARBA00023136"/>
    </source>
</evidence>
<dbReference type="GO" id="GO:0016705">
    <property type="term" value="F:oxidoreductase activity, acting on paired donors, with incorporation or reduction of molecular oxygen"/>
    <property type="evidence" value="ECO:0007669"/>
    <property type="project" value="InterPro"/>
</dbReference>
<keyword evidence="16" id="KW-1185">Reference proteome</keyword>
<sequence>MPTPVRPNELVQLITATMESVTPATCTALCVGCLTYILLRAFRTFAGTGSARGLAKLPGPRGWPFVGYLRPVEKPVSAMYRQWSEDYNSDIIGVNMLGTNIVIANTLKVAAELLETRSAIYSDRPNIGNTMLRELVEFDWNMSVARYDSYWRDSRKAASQGFHLQAVMRCRPAQVNVTLKLLRNLMDAPEDFRSYIKYFAGQQIMHITYGIETQDRNDPYIEAAEHAVAIAIACLVPGSFLVDLIPILKYIPEWFPGAGFKRQAREWRKHISHTLNAPFAAIKACASSCTISFSNNQPPLLEKMLDGPGDPVYAEHVIKGTLASMYLGGADTTTSTLETFLLAMTLHPEVLQEAQRSVDRVCEGRLPDFSDYDALPWIHAIVRECLRWRPVVRMNVAHMVTKDDVYEGYHIPKGSLVLANIWAILHDPEAYADPETFNPRRFLRPRPGADATDAENVELDPTVRDPIVVAFGFGRRICPGRHMAYQSLWVAVASIAAAFDITKAVDAHGAVIEPSGEYTDGLITAPEPFKCCIRPRSAAHAAWVQAALEQDA</sequence>
<dbReference type="PRINTS" id="PR00385">
    <property type="entry name" value="P450"/>
</dbReference>
<evidence type="ECO:0000256" key="9">
    <source>
        <dbReference type="ARBA" id="ARBA00023002"/>
    </source>
</evidence>